<dbReference type="PANTHER" id="PTHR11138">
    <property type="entry name" value="METHIONYL-TRNA FORMYLTRANSFERASE"/>
    <property type="match status" value="1"/>
</dbReference>
<protein>
    <recommendedName>
        <fullName evidence="1">Formyl transferase N-terminal domain-containing protein</fullName>
    </recommendedName>
</protein>
<dbReference type="SUPFAM" id="SSF53328">
    <property type="entry name" value="Formyltransferase"/>
    <property type="match status" value="1"/>
</dbReference>
<evidence type="ECO:0000313" key="2">
    <source>
        <dbReference type="EMBL" id="KAA0147647.1"/>
    </source>
</evidence>
<dbReference type="PANTHER" id="PTHR11138:SF5">
    <property type="entry name" value="METHIONYL-TRNA FORMYLTRANSFERASE, MITOCHONDRIAL"/>
    <property type="match status" value="1"/>
</dbReference>
<gene>
    <name evidence="2" type="ORF">FNF29_07202</name>
</gene>
<dbReference type="InterPro" id="IPR036477">
    <property type="entry name" value="Formyl_transf_N_sf"/>
</dbReference>
<dbReference type="GO" id="GO:0004479">
    <property type="term" value="F:methionyl-tRNA formyltransferase activity"/>
    <property type="evidence" value="ECO:0007669"/>
    <property type="project" value="TreeGrafter"/>
</dbReference>
<evidence type="ECO:0000259" key="1">
    <source>
        <dbReference type="Pfam" id="PF00551"/>
    </source>
</evidence>
<reference evidence="2 3" key="1">
    <citation type="submission" date="2019-07" db="EMBL/GenBank/DDBJ databases">
        <title>Genomes of Cafeteria roenbergensis.</title>
        <authorList>
            <person name="Fischer M.G."/>
            <person name="Hackl T."/>
            <person name="Roman M."/>
        </authorList>
    </citation>
    <scope>NUCLEOTIDE SEQUENCE [LARGE SCALE GENOMIC DNA]</scope>
    <source>
        <strain evidence="2 3">BVI</strain>
    </source>
</reference>
<evidence type="ECO:0000313" key="3">
    <source>
        <dbReference type="Proteomes" id="UP000323011"/>
    </source>
</evidence>
<organism evidence="2 3">
    <name type="scientific">Cafeteria roenbergensis</name>
    <name type="common">Marine flagellate</name>
    <dbReference type="NCBI Taxonomy" id="33653"/>
    <lineage>
        <taxon>Eukaryota</taxon>
        <taxon>Sar</taxon>
        <taxon>Stramenopiles</taxon>
        <taxon>Bigyra</taxon>
        <taxon>Opalozoa</taxon>
        <taxon>Bicosoecida</taxon>
        <taxon>Cafeteriaceae</taxon>
        <taxon>Cafeteria</taxon>
    </lineage>
</organism>
<feature type="domain" description="Formyl transferase N-terminal" evidence="1">
    <location>
        <begin position="35"/>
        <end position="148"/>
    </location>
</feature>
<dbReference type="Gene3D" id="3.40.50.12230">
    <property type="match status" value="1"/>
</dbReference>
<dbReference type="InterPro" id="IPR002376">
    <property type="entry name" value="Formyl_transf_N"/>
</dbReference>
<proteinExistence type="predicted"/>
<accession>A0A5A8C4R6</accession>
<comment type="caution">
    <text evidence="2">The sequence shown here is derived from an EMBL/GenBank/DDBJ whole genome shotgun (WGS) entry which is preliminary data.</text>
</comment>
<name>A0A5A8C4R6_CAFRO</name>
<dbReference type="GO" id="GO:0005739">
    <property type="term" value="C:mitochondrion"/>
    <property type="evidence" value="ECO:0007669"/>
    <property type="project" value="TreeGrafter"/>
</dbReference>
<dbReference type="Proteomes" id="UP000323011">
    <property type="component" value="Unassembled WGS sequence"/>
</dbReference>
<dbReference type="AlphaFoldDB" id="A0A5A8C4R6"/>
<keyword evidence="3" id="KW-1185">Reference proteome</keyword>
<dbReference type="EMBL" id="VLTN01000063">
    <property type="protein sequence ID" value="KAA0147647.1"/>
    <property type="molecule type" value="Genomic_DNA"/>
</dbReference>
<sequence>MEVTAVEEEAIAMGIEPVRLPEGRRPLQTVAGGVLAGATFDVGVVVSFGYMLPDALLDMCTAGAINVHPSALPRLRGAAPVVHTLLGTDEPKPLLPAEQAASACGVTVLRVSPELDAGDVLAQELHRPTPADDVASLTERLAARGGQLTAECLVKLREDLAAGRPAWSWAVRQSSLSERCGCDAAGRGFTVAPKVSQADGRLDWGTDQFATAAGLVRAVRALGPLGIGVRGVLEVAGGDAAARAETDQWGAGLALGRRVQGAELKLVAVAAAADQNALPPELAEARGLAAGTLAVTGPKKAPQLWLWCADGWVQVHEAQIAGRGRMSIPELVRALGKRSASGPGALLSTSPAGP</sequence>
<dbReference type="Pfam" id="PF00551">
    <property type="entry name" value="Formyl_trans_N"/>
    <property type="match status" value="1"/>
</dbReference>